<dbReference type="EMBL" id="AVOT02030271">
    <property type="protein sequence ID" value="MBW0523428.1"/>
    <property type="molecule type" value="Genomic_DNA"/>
</dbReference>
<evidence type="ECO:0000313" key="2">
    <source>
        <dbReference type="Proteomes" id="UP000765509"/>
    </source>
</evidence>
<keyword evidence="2" id="KW-1185">Reference proteome</keyword>
<evidence type="ECO:0000313" key="1">
    <source>
        <dbReference type="EMBL" id="MBW0523428.1"/>
    </source>
</evidence>
<organism evidence="1 2">
    <name type="scientific">Austropuccinia psidii MF-1</name>
    <dbReference type="NCBI Taxonomy" id="1389203"/>
    <lineage>
        <taxon>Eukaryota</taxon>
        <taxon>Fungi</taxon>
        <taxon>Dikarya</taxon>
        <taxon>Basidiomycota</taxon>
        <taxon>Pucciniomycotina</taxon>
        <taxon>Pucciniomycetes</taxon>
        <taxon>Pucciniales</taxon>
        <taxon>Sphaerophragmiaceae</taxon>
        <taxon>Austropuccinia</taxon>
    </lineage>
</organism>
<comment type="caution">
    <text evidence="1">The sequence shown here is derived from an EMBL/GenBank/DDBJ whole genome shotgun (WGS) entry which is preliminary data.</text>
</comment>
<name>A0A9Q3EKU6_9BASI</name>
<sequence>MPFQTFDPSNTIIDALLSQNNFESTFGSIEWRICIINDSKSEVIPIAINSAAHVDVATNFFLLDAQAIIHPNNLNINPVVDR</sequence>
<proteinExistence type="predicted"/>
<dbReference type="AlphaFoldDB" id="A0A9Q3EKU6"/>
<reference evidence="1" key="1">
    <citation type="submission" date="2021-03" db="EMBL/GenBank/DDBJ databases">
        <title>Draft genome sequence of rust myrtle Austropuccinia psidii MF-1, a brazilian biotype.</title>
        <authorList>
            <person name="Quecine M.C."/>
            <person name="Pachon D.M.R."/>
            <person name="Bonatelli M.L."/>
            <person name="Correr F.H."/>
            <person name="Franceschini L.M."/>
            <person name="Leite T.F."/>
            <person name="Margarido G.R.A."/>
            <person name="Almeida C.A."/>
            <person name="Ferrarezi J.A."/>
            <person name="Labate C.A."/>
        </authorList>
    </citation>
    <scope>NUCLEOTIDE SEQUENCE</scope>
    <source>
        <strain evidence="1">MF-1</strain>
    </source>
</reference>
<dbReference type="Proteomes" id="UP000765509">
    <property type="component" value="Unassembled WGS sequence"/>
</dbReference>
<accession>A0A9Q3EKU6</accession>
<gene>
    <name evidence="1" type="ORF">O181_063143</name>
</gene>
<protein>
    <submittedName>
        <fullName evidence="1">Uncharacterized protein</fullName>
    </submittedName>
</protein>